<reference evidence="3 4" key="1">
    <citation type="submission" date="2020-05" db="EMBL/GenBank/DDBJ databases">
        <title>Genomic Encyclopedia of Type Strains, Phase IV (KMG-V): Genome sequencing to study the core and pangenomes of soil and plant-associated prokaryotes.</title>
        <authorList>
            <person name="Whitman W."/>
        </authorList>
    </citation>
    <scope>NUCLEOTIDE SEQUENCE [LARGE SCALE GENOMIC DNA]</scope>
    <source>
        <strain evidence="3 4">C29</strain>
    </source>
</reference>
<accession>A0ABX2G552</accession>
<keyword evidence="2" id="KW-0732">Signal</keyword>
<evidence type="ECO:0000313" key="4">
    <source>
        <dbReference type="Proteomes" id="UP001516061"/>
    </source>
</evidence>
<dbReference type="RefSeq" id="WP_173805562.1">
    <property type="nucleotide sequence ID" value="NZ_JABSNM010000009.1"/>
</dbReference>
<evidence type="ECO:0000256" key="1">
    <source>
        <dbReference type="SAM" id="MobiDB-lite"/>
    </source>
</evidence>
<dbReference type="EMBL" id="JABSNM010000009">
    <property type="protein sequence ID" value="NRT56543.1"/>
    <property type="molecule type" value="Genomic_DNA"/>
</dbReference>
<feature type="signal peptide" evidence="2">
    <location>
        <begin position="1"/>
        <end position="20"/>
    </location>
</feature>
<organism evidence="3 4">
    <name type="scientific">Sphaerotilus uruguayifluvii</name>
    <dbReference type="NCBI Taxonomy" id="2735897"/>
    <lineage>
        <taxon>Bacteria</taxon>
        <taxon>Pseudomonadati</taxon>
        <taxon>Pseudomonadota</taxon>
        <taxon>Betaproteobacteria</taxon>
        <taxon>Burkholderiales</taxon>
        <taxon>Sphaerotilaceae</taxon>
        <taxon>Sphaerotilus</taxon>
    </lineage>
</organism>
<gene>
    <name evidence="3" type="ORF">HNQ01_002286</name>
</gene>
<feature type="region of interest" description="Disordered" evidence="1">
    <location>
        <begin position="20"/>
        <end position="44"/>
    </location>
</feature>
<comment type="caution">
    <text evidence="3">The sequence shown here is derived from an EMBL/GenBank/DDBJ whole genome shotgun (WGS) entry which is preliminary data.</text>
</comment>
<protein>
    <submittedName>
        <fullName evidence="3">Uncharacterized protein</fullName>
    </submittedName>
</protein>
<name>A0ABX2G552_9BURK</name>
<evidence type="ECO:0000256" key="2">
    <source>
        <dbReference type="SAM" id="SignalP"/>
    </source>
</evidence>
<keyword evidence="4" id="KW-1185">Reference proteome</keyword>
<proteinExistence type="predicted"/>
<evidence type="ECO:0000313" key="3">
    <source>
        <dbReference type="EMBL" id="NRT56543.1"/>
    </source>
</evidence>
<feature type="chain" id="PRO_5045185790" evidence="2">
    <location>
        <begin position="21"/>
        <end position="76"/>
    </location>
</feature>
<sequence>MKPSFSLAFGLLLAAAGASAQPVSQETDPRPRSPEAAASAQAGRLADNDSNPIALLAASLAAIALLQRRLIRQHRD</sequence>
<dbReference type="Proteomes" id="UP001516061">
    <property type="component" value="Unassembled WGS sequence"/>
</dbReference>